<dbReference type="EMBL" id="MH744420">
    <property type="protein sequence ID" value="AYD81663.1"/>
    <property type="molecule type" value="Genomic_DNA"/>
</dbReference>
<evidence type="ECO:0000313" key="2">
    <source>
        <dbReference type="EMBL" id="AYD81663.1"/>
    </source>
</evidence>
<sequence length="182" mass="20068">MTRHEEGLPEWAAMTSEAYRRAVESLYYEVYRCPSYPPSPLPDGAHQAWFMPSGDIEWEPLGYIAPTTGTVYVAHGPGEVPVVTMPCQHSTIAGSTTTVEASLTGDLRALFDALTAAHSADLDRRLLRLADDLGRWEPHVRLEWHQVRQVLEDAGVADGYGRLTIPQPVRPPIEPPATNGQP</sequence>
<dbReference type="Proteomes" id="UP000274637">
    <property type="component" value="Segment"/>
</dbReference>
<gene>
    <name evidence="2" type="primary">62</name>
    <name evidence="2" type="ORF">SEA_KROMP_62</name>
</gene>
<organism evidence="2 3">
    <name type="scientific">Streptomyces phage Kromp</name>
    <dbReference type="NCBI Taxonomy" id="2315619"/>
    <lineage>
        <taxon>Viruses</taxon>
        <taxon>Duplodnaviria</taxon>
        <taxon>Heunggongvirae</taxon>
        <taxon>Uroviricota</taxon>
        <taxon>Caudoviricetes</taxon>
        <taxon>Krompvirus</taxon>
        <taxon>Krompvirus kromp</taxon>
    </lineage>
</organism>
<accession>A0A386K8W5</accession>
<keyword evidence="3" id="KW-1185">Reference proteome</keyword>
<evidence type="ECO:0000256" key="1">
    <source>
        <dbReference type="SAM" id="MobiDB-lite"/>
    </source>
</evidence>
<feature type="region of interest" description="Disordered" evidence="1">
    <location>
        <begin position="162"/>
        <end position="182"/>
    </location>
</feature>
<reference evidence="3" key="1">
    <citation type="submission" date="2018-08" db="EMBL/GenBank/DDBJ databases">
        <authorList>
            <person name="Mousa M."/>
            <person name="Kelsky B.L."/>
            <person name="Goh L.M."/>
            <person name="Shaffer C.D."/>
            <person name="Weston-Hafer K.A."/>
            <person name="Russell D.A."/>
            <person name="Pope W.H."/>
            <person name="Jacobs-Sera D."/>
            <person name="Hendrix R.W."/>
            <person name="Hatfull G.F."/>
        </authorList>
    </citation>
    <scope>NUCLEOTIDE SEQUENCE [LARGE SCALE GENOMIC DNA]</scope>
</reference>
<evidence type="ECO:0000313" key="3">
    <source>
        <dbReference type="Proteomes" id="UP000274637"/>
    </source>
</evidence>
<proteinExistence type="predicted"/>
<name>A0A386K8W5_9CAUD</name>
<protein>
    <submittedName>
        <fullName evidence="2">Uncharacterized protein</fullName>
    </submittedName>
</protein>